<keyword evidence="3" id="KW-0964">Secreted</keyword>
<comment type="caution">
    <text evidence="5">The sequence shown here is derived from an EMBL/GenBank/DDBJ whole genome shotgun (WGS) entry which is preliminary data.</text>
</comment>
<dbReference type="Proteomes" id="UP000614601">
    <property type="component" value="Unassembled WGS sequence"/>
</dbReference>
<dbReference type="AlphaFoldDB" id="A0A811LU79"/>
<keyword evidence="6" id="KW-1185">Reference proteome</keyword>
<evidence type="ECO:0000313" key="5">
    <source>
        <dbReference type="EMBL" id="CAD5230595.1"/>
    </source>
</evidence>
<dbReference type="EMBL" id="CAJFDH010000006">
    <property type="protein sequence ID" value="CAD5230595.1"/>
    <property type="molecule type" value="Genomic_DNA"/>
</dbReference>
<name>A0A811LU79_9BILA</name>
<dbReference type="InterPro" id="IPR001534">
    <property type="entry name" value="Transthyretin-like"/>
</dbReference>
<organism evidence="5 6">
    <name type="scientific">Bursaphelenchus okinawaensis</name>
    <dbReference type="NCBI Taxonomy" id="465554"/>
    <lineage>
        <taxon>Eukaryota</taxon>
        <taxon>Metazoa</taxon>
        <taxon>Ecdysozoa</taxon>
        <taxon>Nematoda</taxon>
        <taxon>Chromadorea</taxon>
        <taxon>Rhabditida</taxon>
        <taxon>Tylenchina</taxon>
        <taxon>Tylenchomorpha</taxon>
        <taxon>Aphelenchoidea</taxon>
        <taxon>Aphelenchoididae</taxon>
        <taxon>Bursaphelenchus</taxon>
    </lineage>
</organism>
<gene>
    <name evidence="5" type="ORF">BOKJ2_LOCUS14214</name>
</gene>
<evidence type="ECO:0000256" key="1">
    <source>
        <dbReference type="ARBA" id="ARBA00004613"/>
    </source>
</evidence>
<dbReference type="Gene3D" id="2.60.40.3330">
    <property type="match status" value="1"/>
</dbReference>
<dbReference type="Pfam" id="PF01060">
    <property type="entry name" value="TTR-52"/>
    <property type="match status" value="1"/>
</dbReference>
<evidence type="ECO:0000313" key="6">
    <source>
        <dbReference type="Proteomes" id="UP000614601"/>
    </source>
</evidence>
<evidence type="ECO:0000256" key="3">
    <source>
        <dbReference type="ARBA" id="ARBA00022525"/>
    </source>
</evidence>
<reference evidence="5" key="1">
    <citation type="submission" date="2020-09" db="EMBL/GenBank/DDBJ databases">
        <authorList>
            <person name="Kikuchi T."/>
        </authorList>
    </citation>
    <scope>NUCLEOTIDE SEQUENCE</scope>
    <source>
        <strain evidence="5">SH1</strain>
    </source>
</reference>
<dbReference type="Proteomes" id="UP000783686">
    <property type="component" value="Unassembled WGS sequence"/>
</dbReference>
<dbReference type="GO" id="GO:0009986">
    <property type="term" value="C:cell surface"/>
    <property type="evidence" value="ECO:0007669"/>
    <property type="project" value="InterPro"/>
</dbReference>
<comment type="subcellular location">
    <subcellularLocation>
        <location evidence="1">Secreted</location>
    </subcellularLocation>
</comment>
<evidence type="ECO:0000256" key="4">
    <source>
        <dbReference type="ARBA" id="ARBA00022729"/>
    </source>
</evidence>
<accession>A0A811LU79</accession>
<sequence length="99" mass="11570">MVKYIFLCLLEIRLWEKRLGQHAWFYPDELLAKVEASEDGKYQISGTIDYWWSPESYLEIFHTCGGECRKIELTSEKNVTSLELLHVGSDCRAKLKSPK</sequence>
<keyword evidence="4" id="KW-0732">Signal</keyword>
<dbReference type="InterPro" id="IPR038479">
    <property type="entry name" value="Transthyretin-like_sf"/>
</dbReference>
<evidence type="ECO:0000256" key="2">
    <source>
        <dbReference type="ARBA" id="ARBA00010112"/>
    </source>
</evidence>
<dbReference type="EMBL" id="CAJFCW020000006">
    <property type="protein sequence ID" value="CAG9127833.1"/>
    <property type="molecule type" value="Genomic_DNA"/>
</dbReference>
<comment type="similarity">
    <text evidence="2">Belongs to the nematode transthyretin-like family.</text>
</comment>
<protein>
    <submittedName>
        <fullName evidence="5">Uncharacterized protein</fullName>
    </submittedName>
</protein>
<proteinExistence type="inferred from homology"/>
<dbReference type="GO" id="GO:0005576">
    <property type="term" value="C:extracellular region"/>
    <property type="evidence" value="ECO:0007669"/>
    <property type="project" value="UniProtKB-SubCell"/>
</dbReference>